<dbReference type="PROSITE" id="PS50053">
    <property type="entry name" value="UBIQUITIN_2"/>
    <property type="match status" value="1"/>
</dbReference>
<protein>
    <submittedName>
        <fullName evidence="4">Uncharacterized protein</fullName>
    </submittedName>
</protein>
<dbReference type="PROSITE" id="PS50030">
    <property type="entry name" value="UBA"/>
    <property type="match status" value="1"/>
</dbReference>
<dbReference type="Proteomes" id="UP000054549">
    <property type="component" value="Unassembled WGS sequence"/>
</dbReference>
<feature type="compositionally biased region" description="Low complexity" evidence="1">
    <location>
        <begin position="85"/>
        <end position="98"/>
    </location>
</feature>
<dbReference type="InterPro" id="IPR019954">
    <property type="entry name" value="Ubiquitin_CS"/>
</dbReference>
<evidence type="ECO:0000259" key="2">
    <source>
        <dbReference type="PROSITE" id="PS50030"/>
    </source>
</evidence>
<dbReference type="InterPro" id="IPR015496">
    <property type="entry name" value="Ubiquilin"/>
</dbReference>
<evidence type="ECO:0000259" key="3">
    <source>
        <dbReference type="PROSITE" id="PS50053"/>
    </source>
</evidence>
<dbReference type="InterPro" id="IPR015940">
    <property type="entry name" value="UBA"/>
</dbReference>
<dbReference type="FunCoup" id="A0A0C2T5F2">
    <property type="interactions" value="422"/>
</dbReference>
<feature type="compositionally biased region" description="Low complexity" evidence="1">
    <location>
        <begin position="239"/>
        <end position="257"/>
    </location>
</feature>
<dbReference type="SUPFAM" id="SSF54236">
    <property type="entry name" value="Ubiquitin-like"/>
    <property type="match status" value="1"/>
</dbReference>
<sequence length="401" mass="41805">MASDASSQEITINIKGPSELKLQITISTVKTVLELKQAIAARSDVPAERQRLIYSGRVLKDDDQLSTYKIQSSHTIHMVKGVARTGGPSTQTSTTPQQLPAMQAGQNPHDPLTLLNSHMGFGAMAGLNPFSDMGLNPNDPNMMQTMMNSPQFMQQITSLLANPEILDQLIAANPQLAAMGPQVRAAFQSPQFRELLANPERLQQIMQMANTFRQAGINPMSNPFGGSSLLDFPPPGSPSAPGTPTATTTNNTATANPTQPPGSPGATGTTTTATTPAQPQPFNLFAAAAGARANPIGLGSPGTGIRGQQSPTSPFAFDPALMQQLFGSGNGGMGGLGGLGGLGGSTAPADARPPEERFEVQLRQLQEMGFTNAAQNIRALQATGGNVHSAIEYILSGGGLL</sequence>
<feature type="region of interest" description="Disordered" evidence="1">
    <location>
        <begin position="216"/>
        <end position="278"/>
    </location>
</feature>
<accession>A0A0C2T5F2</accession>
<dbReference type="SMART" id="SM00213">
    <property type="entry name" value="UBQ"/>
    <property type="match status" value="1"/>
</dbReference>
<dbReference type="InParanoid" id="A0A0C2T5F2"/>
<dbReference type="STRING" id="946122.A0A0C2T5F2"/>
<dbReference type="SMART" id="SM00165">
    <property type="entry name" value="UBA"/>
    <property type="match status" value="1"/>
</dbReference>
<dbReference type="GO" id="GO:0031593">
    <property type="term" value="F:polyubiquitin modification-dependent protein binding"/>
    <property type="evidence" value="ECO:0007669"/>
    <property type="project" value="TreeGrafter"/>
</dbReference>
<dbReference type="PROSITE" id="PS00299">
    <property type="entry name" value="UBIQUITIN_1"/>
    <property type="match status" value="1"/>
</dbReference>
<dbReference type="PANTHER" id="PTHR10677:SF3">
    <property type="entry name" value="FI07626P-RELATED"/>
    <property type="match status" value="1"/>
</dbReference>
<dbReference type="Pfam" id="PF00240">
    <property type="entry name" value="ubiquitin"/>
    <property type="match status" value="1"/>
</dbReference>
<evidence type="ECO:0000313" key="5">
    <source>
        <dbReference type="Proteomes" id="UP000054549"/>
    </source>
</evidence>
<name>A0A0C2T5F2_AMAMK</name>
<dbReference type="InterPro" id="IPR006636">
    <property type="entry name" value="STI1_HS-bd"/>
</dbReference>
<feature type="compositionally biased region" description="Polar residues" evidence="1">
    <location>
        <begin position="216"/>
        <end position="225"/>
    </location>
</feature>
<dbReference type="AlphaFoldDB" id="A0A0C2T5F2"/>
<dbReference type="CDD" id="cd16106">
    <property type="entry name" value="Ubl_Dsk2p_like"/>
    <property type="match status" value="1"/>
</dbReference>
<dbReference type="Gene3D" id="3.10.20.90">
    <property type="entry name" value="Phosphatidylinositol 3-kinase Catalytic Subunit, Chain A, domain 1"/>
    <property type="match status" value="1"/>
</dbReference>
<dbReference type="Pfam" id="PF23195">
    <property type="entry name" value="UBQLN1"/>
    <property type="match status" value="1"/>
</dbReference>
<keyword evidence="5" id="KW-1185">Reference proteome</keyword>
<dbReference type="Gene3D" id="1.10.8.10">
    <property type="entry name" value="DNA helicase RuvA subunit, C-terminal domain"/>
    <property type="match status" value="1"/>
</dbReference>
<dbReference type="HOGENOM" id="CLU_024293_0_1_1"/>
<feature type="domain" description="Ubiquitin-like" evidence="3">
    <location>
        <begin position="10"/>
        <end position="79"/>
    </location>
</feature>
<feature type="domain" description="UBA" evidence="2">
    <location>
        <begin position="353"/>
        <end position="397"/>
    </location>
</feature>
<proteinExistence type="predicted"/>
<dbReference type="InterPro" id="IPR029071">
    <property type="entry name" value="Ubiquitin-like_domsf"/>
</dbReference>
<evidence type="ECO:0000256" key="1">
    <source>
        <dbReference type="SAM" id="MobiDB-lite"/>
    </source>
</evidence>
<gene>
    <name evidence="4" type="ORF">M378DRAFT_65395</name>
</gene>
<feature type="compositionally biased region" description="Low complexity" evidence="1">
    <location>
        <begin position="264"/>
        <end position="278"/>
    </location>
</feature>
<dbReference type="GO" id="GO:0005829">
    <property type="term" value="C:cytosol"/>
    <property type="evidence" value="ECO:0007669"/>
    <property type="project" value="TreeGrafter"/>
</dbReference>
<dbReference type="SUPFAM" id="SSF46934">
    <property type="entry name" value="UBA-like"/>
    <property type="match status" value="1"/>
</dbReference>
<dbReference type="Pfam" id="PF00627">
    <property type="entry name" value="UBA"/>
    <property type="match status" value="1"/>
</dbReference>
<evidence type="ECO:0000313" key="4">
    <source>
        <dbReference type="EMBL" id="KIL71150.1"/>
    </source>
</evidence>
<dbReference type="PANTHER" id="PTHR10677">
    <property type="entry name" value="UBIQUILIN"/>
    <property type="match status" value="1"/>
</dbReference>
<dbReference type="SMART" id="SM00727">
    <property type="entry name" value="STI1"/>
    <property type="match status" value="2"/>
</dbReference>
<dbReference type="CDD" id="cd14399">
    <property type="entry name" value="UBA_PLICs"/>
    <property type="match status" value="1"/>
</dbReference>
<reference evidence="4 5" key="1">
    <citation type="submission" date="2014-04" db="EMBL/GenBank/DDBJ databases">
        <title>Evolutionary Origins and Diversification of the Mycorrhizal Mutualists.</title>
        <authorList>
            <consortium name="DOE Joint Genome Institute"/>
            <consortium name="Mycorrhizal Genomics Consortium"/>
            <person name="Kohler A."/>
            <person name="Kuo A."/>
            <person name="Nagy L.G."/>
            <person name="Floudas D."/>
            <person name="Copeland A."/>
            <person name="Barry K.W."/>
            <person name="Cichocki N."/>
            <person name="Veneault-Fourrey C."/>
            <person name="LaButti K."/>
            <person name="Lindquist E.A."/>
            <person name="Lipzen A."/>
            <person name="Lundell T."/>
            <person name="Morin E."/>
            <person name="Murat C."/>
            <person name="Riley R."/>
            <person name="Ohm R."/>
            <person name="Sun H."/>
            <person name="Tunlid A."/>
            <person name="Henrissat B."/>
            <person name="Grigoriev I.V."/>
            <person name="Hibbett D.S."/>
            <person name="Martin F."/>
        </authorList>
    </citation>
    <scope>NUCLEOTIDE SEQUENCE [LARGE SCALE GENOMIC DNA]</scope>
    <source>
        <strain evidence="4 5">Koide BX008</strain>
    </source>
</reference>
<feature type="region of interest" description="Disordered" evidence="1">
    <location>
        <begin position="83"/>
        <end position="104"/>
    </location>
</feature>
<dbReference type="GO" id="GO:0006511">
    <property type="term" value="P:ubiquitin-dependent protein catabolic process"/>
    <property type="evidence" value="ECO:0007669"/>
    <property type="project" value="TreeGrafter"/>
</dbReference>
<dbReference type="OrthoDB" id="267397at2759"/>
<dbReference type="EMBL" id="KN818222">
    <property type="protein sequence ID" value="KIL71150.1"/>
    <property type="molecule type" value="Genomic_DNA"/>
</dbReference>
<dbReference type="InterPro" id="IPR009060">
    <property type="entry name" value="UBA-like_sf"/>
</dbReference>
<dbReference type="InterPro" id="IPR000626">
    <property type="entry name" value="Ubiquitin-like_dom"/>
</dbReference>
<organism evidence="4 5">
    <name type="scientific">Amanita muscaria (strain Koide BX008)</name>
    <dbReference type="NCBI Taxonomy" id="946122"/>
    <lineage>
        <taxon>Eukaryota</taxon>
        <taxon>Fungi</taxon>
        <taxon>Dikarya</taxon>
        <taxon>Basidiomycota</taxon>
        <taxon>Agaricomycotina</taxon>
        <taxon>Agaricomycetes</taxon>
        <taxon>Agaricomycetidae</taxon>
        <taxon>Agaricales</taxon>
        <taxon>Pluteineae</taxon>
        <taxon>Amanitaceae</taxon>
        <taxon>Amanita</taxon>
    </lineage>
</organism>